<dbReference type="Proteomes" id="UP000663844">
    <property type="component" value="Unassembled WGS sequence"/>
</dbReference>
<organism evidence="1 2">
    <name type="scientific">Adineta steineri</name>
    <dbReference type="NCBI Taxonomy" id="433720"/>
    <lineage>
        <taxon>Eukaryota</taxon>
        <taxon>Metazoa</taxon>
        <taxon>Spiralia</taxon>
        <taxon>Gnathifera</taxon>
        <taxon>Rotifera</taxon>
        <taxon>Eurotatoria</taxon>
        <taxon>Bdelloidea</taxon>
        <taxon>Adinetida</taxon>
        <taxon>Adinetidae</taxon>
        <taxon>Adineta</taxon>
    </lineage>
</organism>
<dbReference type="AlphaFoldDB" id="A0A820FUB8"/>
<protein>
    <submittedName>
        <fullName evidence="1">Uncharacterized protein</fullName>
    </submittedName>
</protein>
<comment type="caution">
    <text evidence="1">The sequence shown here is derived from an EMBL/GenBank/DDBJ whole genome shotgun (WGS) entry which is preliminary data.</text>
</comment>
<evidence type="ECO:0000313" key="1">
    <source>
        <dbReference type="EMBL" id="CAF4267128.1"/>
    </source>
</evidence>
<sequence>MYIYNLHIFYYLTCIILKITSDTLFCSLHFIVDYPLWTLTFTTRADHDYFRTNTLLTTYIYRNVEGLNELYNHYRFPYTSKIKNVTVQFFVHGITVVTDNICNKKNLTNNPLEEFCSSDINSDALLDLIVRYSDYDKQHNNNEQACLYY</sequence>
<name>A0A820FUB8_9BILA</name>
<feature type="non-terminal residue" evidence="1">
    <location>
        <position position="149"/>
    </location>
</feature>
<accession>A0A820FUB8</accession>
<gene>
    <name evidence="1" type="ORF">OXD698_LOCUS44306</name>
</gene>
<evidence type="ECO:0000313" key="2">
    <source>
        <dbReference type="Proteomes" id="UP000663844"/>
    </source>
</evidence>
<proteinExistence type="predicted"/>
<reference evidence="1" key="1">
    <citation type="submission" date="2021-02" db="EMBL/GenBank/DDBJ databases">
        <authorList>
            <person name="Nowell W R."/>
        </authorList>
    </citation>
    <scope>NUCLEOTIDE SEQUENCE</scope>
</reference>
<dbReference type="EMBL" id="CAJOAZ010013444">
    <property type="protein sequence ID" value="CAF4267128.1"/>
    <property type="molecule type" value="Genomic_DNA"/>
</dbReference>